<sequence length="560" mass="62686">MTYQESDYSSESDLRAAVVELCRRMRRVEERLGLEPVEARSHSGVPEERVSDHPAAEMLQKRESLEFEVGQNWFAVIGIVVMAIGVGFALSLPFEGLPSAVPSAVGATLSLLTFGLARVARKSFETISKYLRGAGMLLLFFSALRLFFFGNPPAMETSSLAGRGILLVVLGINLVLAWRRSSPHLFILALITGFGTAVVSGSTLFLLSLTTLLVGVAGWAQLKCGWRMLVPVSFMLAMATYAVWATNNPVLGNEFKIVDESRWALIFVLIWIMGSTVIVMMREHREVEDAPVQITGLLICAFGFGLFFLHNLFAYKEAFLVSHIAAFILFLSLSLVYWKREQSWFSTFIYAMTGYMALSFALIKAFPVPEVFVALSLQSLVVIATAIYFRSRFIVVSNCLIFISILIAYTALTKQEQGMSIGFGAVALFSARILNLQKDRLALKTDLMRIIYLVIAFFAFPYALYYLVPGAYVVVAWAGVALFYYAMNWIIRNRRYRWMGHLTLLLTALYVMIVGTRQLEPQYRILSFLILGSLMLVVSLVFTISRAKRKAREGTKEEAE</sequence>
<feature type="transmembrane region" description="Helical" evidence="1">
    <location>
        <begin position="73"/>
        <end position="92"/>
    </location>
</feature>
<feature type="transmembrane region" description="Helical" evidence="1">
    <location>
        <begin position="447"/>
        <end position="465"/>
    </location>
</feature>
<dbReference type="EMBL" id="JAAGNX010000003">
    <property type="protein sequence ID" value="NDV63551.1"/>
    <property type="molecule type" value="Genomic_DNA"/>
</dbReference>
<feature type="transmembrane region" description="Helical" evidence="1">
    <location>
        <begin position="394"/>
        <end position="412"/>
    </location>
</feature>
<feature type="transmembrane region" description="Helical" evidence="1">
    <location>
        <begin position="498"/>
        <end position="519"/>
    </location>
</feature>
<dbReference type="RefSeq" id="WP_163967240.1">
    <property type="nucleotide sequence ID" value="NZ_JAAGNX010000003.1"/>
</dbReference>
<dbReference type="Proteomes" id="UP000478417">
    <property type="component" value="Unassembled WGS sequence"/>
</dbReference>
<keyword evidence="1" id="KW-0812">Transmembrane</keyword>
<feature type="transmembrane region" description="Helical" evidence="1">
    <location>
        <begin position="319"/>
        <end position="338"/>
    </location>
</feature>
<protein>
    <submittedName>
        <fullName evidence="2">DUF2339 domain-containing protein</fullName>
    </submittedName>
</protein>
<feature type="transmembrane region" description="Helical" evidence="1">
    <location>
        <begin position="418"/>
        <end position="435"/>
    </location>
</feature>
<feature type="transmembrane region" description="Helical" evidence="1">
    <location>
        <begin position="525"/>
        <end position="544"/>
    </location>
</feature>
<feature type="transmembrane region" description="Helical" evidence="1">
    <location>
        <begin position="160"/>
        <end position="179"/>
    </location>
</feature>
<feature type="transmembrane region" description="Helical" evidence="1">
    <location>
        <begin position="371"/>
        <end position="389"/>
    </location>
</feature>
<feature type="transmembrane region" description="Helical" evidence="1">
    <location>
        <begin position="264"/>
        <end position="282"/>
    </location>
</feature>
<evidence type="ECO:0000313" key="3">
    <source>
        <dbReference type="Proteomes" id="UP000478417"/>
    </source>
</evidence>
<keyword evidence="1" id="KW-1133">Transmembrane helix</keyword>
<name>A0A6B2M3H0_9BACT</name>
<comment type="caution">
    <text evidence="2">The sequence shown here is derived from an EMBL/GenBank/DDBJ whole genome shotgun (WGS) entry which is preliminary data.</text>
</comment>
<feature type="transmembrane region" description="Helical" evidence="1">
    <location>
        <begin position="294"/>
        <end position="313"/>
    </location>
</feature>
<feature type="transmembrane region" description="Helical" evidence="1">
    <location>
        <begin position="130"/>
        <end position="148"/>
    </location>
</feature>
<feature type="transmembrane region" description="Helical" evidence="1">
    <location>
        <begin position="99"/>
        <end position="118"/>
    </location>
</feature>
<feature type="transmembrane region" description="Helical" evidence="1">
    <location>
        <begin position="226"/>
        <end position="244"/>
    </location>
</feature>
<reference evidence="2 3" key="1">
    <citation type="submission" date="2020-02" db="EMBL/GenBank/DDBJ databases">
        <title>Albibacoteraceae fam. nov., the first described family within the subdivision 4 Verrucomicrobia.</title>
        <authorList>
            <person name="Xi F."/>
        </authorList>
    </citation>
    <scope>NUCLEOTIDE SEQUENCE [LARGE SCALE GENOMIC DNA]</scope>
    <source>
        <strain evidence="2 3">CK1056</strain>
    </source>
</reference>
<dbReference type="InterPro" id="IPR019286">
    <property type="entry name" value="DUF2339_TM"/>
</dbReference>
<feature type="transmembrane region" description="Helical" evidence="1">
    <location>
        <begin position="471"/>
        <end position="491"/>
    </location>
</feature>
<evidence type="ECO:0000313" key="2">
    <source>
        <dbReference type="EMBL" id="NDV63551.1"/>
    </source>
</evidence>
<proteinExistence type="predicted"/>
<dbReference type="PANTHER" id="PTHR38434:SF1">
    <property type="entry name" value="BLL2549 PROTEIN"/>
    <property type="match status" value="1"/>
</dbReference>
<accession>A0A6B2M3H0</accession>
<feature type="transmembrane region" description="Helical" evidence="1">
    <location>
        <begin position="185"/>
        <end position="214"/>
    </location>
</feature>
<keyword evidence="1" id="KW-0472">Membrane</keyword>
<organism evidence="2 3">
    <name type="scientific">Oceanipulchritudo coccoides</name>
    <dbReference type="NCBI Taxonomy" id="2706888"/>
    <lineage>
        <taxon>Bacteria</taxon>
        <taxon>Pseudomonadati</taxon>
        <taxon>Verrucomicrobiota</taxon>
        <taxon>Opitutia</taxon>
        <taxon>Puniceicoccales</taxon>
        <taxon>Oceanipulchritudinaceae</taxon>
        <taxon>Oceanipulchritudo</taxon>
    </lineage>
</organism>
<keyword evidence="3" id="KW-1185">Reference proteome</keyword>
<dbReference type="PANTHER" id="PTHR38434">
    <property type="entry name" value="BLL2549 PROTEIN"/>
    <property type="match status" value="1"/>
</dbReference>
<gene>
    <name evidence="2" type="ORF">G0Q06_13885</name>
</gene>
<dbReference type="AlphaFoldDB" id="A0A6B2M3H0"/>
<evidence type="ECO:0000256" key="1">
    <source>
        <dbReference type="SAM" id="Phobius"/>
    </source>
</evidence>